<dbReference type="InterPro" id="IPR052548">
    <property type="entry name" value="Type_VII_TA_antitoxin"/>
</dbReference>
<organism evidence="2 3">
    <name type="scientific">Limnothrix redekei LRLZ20PSL1</name>
    <dbReference type="NCBI Taxonomy" id="3112953"/>
    <lineage>
        <taxon>Bacteria</taxon>
        <taxon>Bacillati</taxon>
        <taxon>Cyanobacteriota</taxon>
        <taxon>Cyanophyceae</taxon>
        <taxon>Pseudanabaenales</taxon>
        <taxon>Pseudanabaenaceae</taxon>
        <taxon>Limnothrix</taxon>
    </lineage>
</organism>
<protein>
    <submittedName>
        <fullName evidence="2">Nucleotidyltransferase domain-containing protein</fullName>
        <ecNumber evidence="2">2.7.7.-</ecNumber>
    </submittedName>
</protein>
<sequence length="143" mass="16241">MPASSIAQNSTDQDAVLMRSLAGQSRHPHLGQIAIALRDNLVNIYGDRLAHLILFGSQARGDAKPDSDLDLLIVLHDQKAKIDRLQEQERTQFITDLYLDYELVICPIFWLEHQLDWEHHPLLQNIKADGISLINLNSNEIIN</sequence>
<dbReference type="InterPro" id="IPR002934">
    <property type="entry name" value="Polymerase_NTP_transf_dom"/>
</dbReference>
<dbReference type="EMBL" id="JAZAQF010000086">
    <property type="protein sequence ID" value="MFG3819168.1"/>
    <property type="molecule type" value="Genomic_DNA"/>
</dbReference>
<dbReference type="RefSeq" id="WP_393014904.1">
    <property type="nucleotide sequence ID" value="NZ_JAZAQF010000086.1"/>
</dbReference>
<dbReference type="SUPFAM" id="SSF81301">
    <property type="entry name" value="Nucleotidyltransferase"/>
    <property type="match status" value="1"/>
</dbReference>
<dbReference type="Gene3D" id="3.30.460.10">
    <property type="entry name" value="Beta Polymerase, domain 2"/>
    <property type="match status" value="1"/>
</dbReference>
<reference evidence="3" key="1">
    <citation type="journal article" date="2024" name="Algal Res.">
        <title>Biochemical, toxicological and genomic investigation of a high-biomass producing Limnothrix strain isolated from Italian shallow drinking water reservoir.</title>
        <authorList>
            <person name="Simonazzi M."/>
            <person name="Shishido T.K."/>
            <person name="Delbaje E."/>
            <person name="Wahlsten M."/>
            <person name="Fewer D.P."/>
            <person name="Sivonen K."/>
            <person name="Pezzolesi L."/>
            <person name="Pistocchi R."/>
        </authorList>
    </citation>
    <scope>NUCLEOTIDE SEQUENCE [LARGE SCALE GENOMIC DNA]</scope>
    <source>
        <strain evidence="3">LRLZ20PSL1</strain>
    </source>
</reference>
<dbReference type="PANTHER" id="PTHR33933:SF1">
    <property type="entry name" value="PROTEIN ADENYLYLTRANSFERASE MNTA-RELATED"/>
    <property type="match status" value="1"/>
</dbReference>
<proteinExistence type="predicted"/>
<comment type="caution">
    <text evidence="2">The sequence shown here is derived from an EMBL/GenBank/DDBJ whole genome shotgun (WGS) entry which is preliminary data.</text>
</comment>
<gene>
    <name evidence="2" type="ORF">VPK24_16105</name>
</gene>
<dbReference type="GO" id="GO:0016779">
    <property type="term" value="F:nucleotidyltransferase activity"/>
    <property type="evidence" value="ECO:0007669"/>
    <property type="project" value="UniProtKB-KW"/>
</dbReference>
<keyword evidence="2" id="KW-0548">Nucleotidyltransferase</keyword>
<name>A0ABW7CGG4_9CYAN</name>
<dbReference type="EC" id="2.7.7.-" evidence="2"/>
<keyword evidence="2" id="KW-0808">Transferase</keyword>
<evidence type="ECO:0000259" key="1">
    <source>
        <dbReference type="Pfam" id="PF01909"/>
    </source>
</evidence>
<dbReference type="CDD" id="cd05403">
    <property type="entry name" value="NT_KNTase_like"/>
    <property type="match status" value="1"/>
</dbReference>
<dbReference type="InterPro" id="IPR043519">
    <property type="entry name" value="NT_sf"/>
</dbReference>
<accession>A0ABW7CGG4</accession>
<dbReference type="Proteomes" id="UP001604335">
    <property type="component" value="Unassembled WGS sequence"/>
</dbReference>
<evidence type="ECO:0000313" key="2">
    <source>
        <dbReference type="EMBL" id="MFG3819168.1"/>
    </source>
</evidence>
<dbReference type="PANTHER" id="PTHR33933">
    <property type="entry name" value="NUCLEOTIDYLTRANSFERASE"/>
    <property type="match status" value="1"/>
</dbReference>
<keyword evidence="3" id="KW-1185">Reference proteome</keyword>
<feature type="domain" description="Polymerase nucleotidyl transferase" evidence="1">
    <location>
        <begin position="49"/>
        <end position="110"/>
    </location>
</feature>
<evidence type="ECO:0000313" key="3">
    <source>
        <dbReference type="Proteomes" id="UP001604335"/>
    </source>
</evidence>
<dbReference type="Pfam" id="PF01909">
    <property type="entry name" value="NTP_transf_2"/>
    <property type="match status" value="1"/>
</dbReference>